<protein>
    <submittedName>
        <fullName evidence="2">Uncharacterized protein</fullName>
    </submittedName>
</protein>
<evidence type="ECO:0000313" key="2">
    <source>
        <dbReference type="EMBL" id="MCM6774998.1"/>
    </source>
</evidence>
<accession>A0A9X2IX43</accession>
<comment type="caution">
    <text evidence="2">The sequence shown here is derived from an EMBL/GenBank/DDBJ whole genome shotgun (WGS) entry which is preliminary data.</text>
</comment>
<evidence type="ECO:0000256" key="1">
    <source>
        <dbReference type="SAM" id="MobiDB-lite"/>
    </source>
</evidence>
<organism evidence="2 3">
    <name type="scientific">Nocardia pulmonis</name>
    <dbReference type="NCBI Taxonomy" id="2951408"/>
    <lineage>
        <taxon>Bacteria</taxon>
        <taxon>Bacillati</taxon>
        <taxon>Actinomycetota</taxon>
        <taxon>Actinomycetes</taxon>
        <taxon>Mycobacteriales</taxon>
        <taxon>Nocardiaceae</taxon>
        <taxon>Nocardia</taxon>
    </lineage>
</organism>
<dbReference type="AlphaFoldDB" id="A0A9X2IX43"/>
<dbReference type="Proteomes" id="UP001139157">
    <property type="component" value="Unassembled WGS sequence"/>
</dbReference>
<sequence>MIAAAVLRPVPDGNTSPWEPDSLLVDAALAGGVRLLELAHPDQCWLVAHLTAQGLTADEIATRVGCRVRKIRYLRADPLTIMTSRWIVADARAHAHADRIESLDRWCQSALSNCEQSTTRVRAQLVTAVDQIRNLRTRCHQEEHRTRTYRKYLGTNRPRPRLRRRPVDPDQLTLF</sequence>
<dbReference type="EMBL" id="JAMRXG010000006">
    <property type="protein sequence ID" value="MCM6774998.1"/>
    <property type="molecule type" value="Genomic_DNA"/>
</dbReference>
<keyword evidence="3" id="KW-1185">Reference proteome</keyword>
<evidence type="ECO:0000313" key="3">
    <source>
        <dbReference type="Proteomes" id="UP001139157"/>
    </source>
</evidence>
<name>A0A9X2IX43_9NOCA</name>
<dbReference type="RefSeq" id="WP_251912919.1">
    <property type="nucleotide sequence ID" value="NZ_JAMRXG010000006.1"/>
</dbReference>
<gene>
    <name evidence="2" type="ORF">NDR86_16095</name>
</gene>
<proteinExistence type="predicted"/>
<reference evidence="2" key="1">
    <citation type="submission" date="2022-06" db="EMBL/GenBank/DDBJ databases">
        <title>Novel species in genus nocardia.</title>
        <authorList>
            <person name="Li F."/>
        </authorList>
    </citation>
    <scope>NUCLEOTIDE SEQUENCE</scope>
    <source>
        <strain evidence="2">CDC141</strain>
    </source>
</reference>
<feature type="region of interest" description="Disordered" evidence="1">
    <location>
        <begin position="151"/>
        <end position="175"/>
    </location>
</feature>